<dbReference type="EMBL" id="JADKCH010000007">
    <property type="protein sequence ID" value="MBK8572650.1"/>
    <property type="molecule type" value="Genomic_DNA"/>
</dbReference>
<proteinExistence type="predicted"/>
<feature type="region of interest" description="Disordered" evidence="1">
    <location>
        <begin position="26"/>
        <end position="49"/>
    </location>
</feature>
<evidence type="ECO:0000256" key="1">
    <source>
        <dbReference type="SAM" id="MobiDB-lite"/>
    </source>
</evidence>
<name>A0A936F2X1_9BACT</name>
<accession>A0A936F2X1</accession>
<gene>
    <name evidence="3" type="ORF">IPN91_08385</name>
</gene>
<keyword evidence="2" id="KW-0732">Signal</keyword>
<feature type="compositionally biased region" description="Polar residues" evidence="1">
    <location>
        <begin position="40"/>
        <end position="49"/>
    </location>
</feature>
<protein>
    <recommendedName>
        <fullName evidence="5">Lipoprotein</fullName>
    </recommendedName>
</protein>
<evidence type="ECO:0008006" key="5">
    <source>
        <dbReference type="Google" id="ProtNLM"/>
    </source>
</evidence>
<sequence length="215" mass="21993">MRIRTLSLLSPALALLLGLACGGGSHSAPPPAAPAPNPAQGLTYTNPTGTGWRLVKDPSSTATRIVLNLVGPAGLKTRGVGFNLQAPAGVTFAAFSDGLPIHDTGVYQLQTLGSTDPSEPLAITGGVKQGNLLSVGIYQKDRDQPAQDSGVALCQIALQFDASAGLKAGTSLTLSIPKAKAIPEDIGAITDDLWTLDQKMRMANLSIAVGTLTAN</sequence>
<reference evidence="3 4" key="1">
    <citation type="submission" date="2020-10" db="EMBL/GenBank/DDBJ databases">
        <title>Connecting structure to function with the recovery of over 1000 high-quality activated sludge metagenome-assembled genomes encoding full-length rRNA genes using long-read sequencing.</title>
        <authorList>
            <person name="Singleton C.M."/>
            <person name="Petriglieri F."/>
            <person name="Kristensen J.M."/>
            <person name="Kirkegaard R.H."/>
            <person name="Michaelsen T.Y."/>
            <person name="Andersen M.H."/>
            <person name="Karst S.M."/>
            <person name="Dueholm M.S."/>
            <person name="Nielsen P.H."/>
            <person name="Albertsen M."/>
        </authorList>
    </citation>
    <scope>NUCLEOTIDE SEQUENCE [LARGE SCALE GENOMIC DNA]</scope>
    <source>
        <strain evidence="3">OdNE_18-Q3-R46-58_MAXAC.008</strain>
    </source>
</reference>
<dbReference type="AlphaFoldDB" id="A0A936F2X1"/>
<dbReference type="PROSITE" id="PS51257">
    <property type="entry name" value="PROKAR_LIPOPROTEIN"/>
    <property type="match status" value="1"/>
</dbReference>
<evidence type="ECO:0000313" key="3">
    <source>
        <dbReference type="EMBL" id="MBK8572650.1"/>
    </source>
</evidence>
<feature type="chain" id="PRO_5037854150" description="Lipoprotein" evidence="2">
    <location>
        <begin position="28"/>
        <end position="215"/>
    </location>
</feature>
<dbReference type="Proteomes" id="UP000709959">
    <property type="component" value="Unassembled WGS sequence"/>
</dbReference>
<feature type="compositionally biased region" description="Pro residues" evidence="1">
    <location>
        <begin position="28"/>
        <end position="37"/>
    </location>
</feature>
<evidence type="ECO:0000313" key="4">
    <source>
        <dbReference type="Proteomes" id="UP000709959"/>
    </source>
</evidence>
<organism evidence="3 4">
    <name type="scientific">Candidatus Geothrix odensensis</name>
    <dbReference type="NCBI Taxonomy" id="2954440"/>
    <lineage>
        <taxon>Bacteria</taxon>
        <taxon>Pseudomonadati</taxon>
        <taxon>Acidobacteriota</taxon>
        <taxon>Holophagae</taxon>
        <taxon>Holophagales</taxon>
        <taxon>Holophagaceae</taxon>
        <taxon>Geothrix</taxon>
    </lineage>
</organism>
<comment type="caution">
    <text evidence="3">The sequence shown here is derived from an EMBL/GenBank/DDBJ whole genome shotgun (WGS) entry which is preliminary data.</text>
</comment>
<feature type="signal peptide" evidence="2">
    <location>
        <begin position="1"/>
        <end position="27"/>
    </location>
</feature>
<evidence type="ECO:0000256" key="2">
    <source>
        <dbReference type="SAM" id="SignalP"/>
    </source>
</evidence>